<proteinExistence type="predicted"/>
<keyword evidence="1 5" id="KW-0489">Methyltransferase</keyword>
<name>A0A1Y1Y3M9_9PLEO</name>
<dbReference type="Gene3D" id="3.40.50.150">
    <property type="entry name" value="Vaccinia Virus protein VP39"/>
    <property type="match status" value="1"/>
</dbReference>
<feature type="non-terminal residue" evidence="5">
    <location>
        <position position="433"/>
    </location>
</feature>
<dbReference type="SUPFAM" id="SSF46785">
    <property type="entry name" value="Winged helix' DNA-binding domain"/>
    <property type="match status" value="1"/>
</dbReference>
<evidence type="ECO:0000313" key="6">
    <source>
        <dbReference type="Proteomes" id="UP000193144"/>
    </source>
</evidence>
<keyword evidence="3" id="KW-0949">S-adenosyl-L-methionine</keyword>
<dbReference type="GO" id="GO:0008171">
    <property type="term" value="F:O-methyltransferase activity"/>
    <property type="evidence" value="ECO:0007669"/>
    <property type="project" value="InterPro"/>
</dbReference>
<dbReference type="AlphaFoldDB" id="A0A1Y1Y3M9"/>
<dbReference type="OrthoDB" id="3340390at2759"/>
<evidence type="ECO:0000313" key="5">
    <source>
        <dbReference type="EMBL" id="ORX92631.1"/>
    </source>
</evidence>
<keyword evidence="2 5" id="KW-0808">Transferase</keyword>
<dbReference type="InterPro" id="IPR036390">
    <property type="entry name" value="WH_DNA-bd_sf"/>
</dbReference>
<dbReference type="InterPro" id="IPR036388">
    <property type="entry name" value="WH-like_DNA-bd_sf"/>
</dbReference>
<dbReference type="GO" id="GO:0032259">
    <property type="term" value="P:methylation"/>
    <property type="evidence" value="ECO:0007669"/>
    <property type="project" value="UniProtKB-KW"/>
</dbReference>
<dbReference type="InterPro" id="IPR029063">
    <property type="entry name" value="SAM-dependent_MTases_sf"/>
</dbReference>
<sequence>MTVDIQNETEKTLANDATEAYDYQTKNGVLVPEITPAVDIGFALRASNLGAVPETLKAILSFGQSPSVDNESARLQLLAKARDLVRALETPRETMIKHCWAQPACFTAITCCYRLGVFSVLVADGGKPRKVTEIASILKTSPEILARLMKHMAAMGYIEEVGVDEYAPTNFSKSLTIPIIGDGYPCLAGGAHESCSKFPEYMAKTNYATPNNSANGPYQYAFSTKMNMFEYMQAHQPLGKQFNHHMGGYAQGRPSWLDPGFYPVEERLVKGMESSPNAVLLVDVGGSLGHDIQQFKSKHPEASGRLVVEDLPVVIDAITELDPSIERVEHDFHTEQPIKGARAYYMHSVLHDWPDEVCKSILKQLVAAMKPGYSKLLINENIIPDTGADWQATALDIMMLTLFSSKERTKADWYRLLESPEFGLKITGIWSVE</sequence>
<evidence type="ECO:0000259" key="4">
    <source>
        <dbReference type="Pfam" id="PF00891"/>
    </source>
</evidence>
<dbReference type="Gene3D" id="1.10.10.10">
    <property type="entry name" value="Winged helix-like DNA-binding domain superfamily/Winged helix DNA-binding domain"/>
    <property type="match status" value="1"/>
</dbReference>
<dbReference type="Proteomes" id="UP000193144">
    <property type="component" value="Unassembled WGS sequence"/>
</dbReference>
<comment type="caution">
    <text evidence="5">The sequence shown here is derived from an EMBL/GenBank/DDBJ whole genome shotgun (WGS) entry which is preliminary data.</text>
</comment>
<protein>
    <submittedName>
        <fullName evidence="5">O-methyltransferase-domain-containing protein</fullName>
    </submittedName>
</protein>
<organism evidence="5 6">
    <name type="scientific">Clohesyomyces aquaticus</name>
    <dbReference type="NCBI Taxonomy" id="1231657"/>
    <lineage>
        <taxon>Eukaryota</taxon>
        <taxon>Fungi</taxon>
        <taxon>Dikarya</taxon>
        <taxon>Ascomycota</taxon>
        <taxon>Pezizomycotina</taxon>
        <taxon>Dothideomycetes</taxon>
        <taxon>Pleosporomycetidae</taxon>
        <taxon>Pleosporales</taxon>
        <taxon>Lindgomycetaceae</taxon>
        <taxon>Clohesyomyces</taxon>
    </lineage>
</organism>
<dbReference type="EMBL" id="MCFA01000379">
    <property type="protein sequence ID" value="ORX92631.1"/>
    <property type="molecule type" value="Genomic_DNA"/>
</dbReference>
<evidence type="ECO:0000256" key="2">
    <source>
        <dbReference type="ARBA" id="ARBA00022679"/>
    </source>
</evidence>
<evidence type="ECO:0000256" key="3">
    <source>
        <dbReference type="ARBA" id="ARBA00022691"/>
    </source>
</evidence>
<dbReference type="InterPro" id="IPR001077">
    <property type="entry name" value="COMT_C"/>
</dbReference>
<dbReference type="SUPFAM" id="SSF53335">
    <property type="entry name" value="S-adenosyl-L-methionine-dependent methyltransferases"/>
    <property type="match status" value="1"/>
</dbReference>
<evidence type="ECO:0000256" key="1">
    <source>
        <dbReference type="ARBA" id="ARBA00022603"/>
    </source>
</evidence>
<dbReference type="PANTHER" id="PTHR43712">
    <property type="entry name" value="PUTATIVE (AFU_ORTHOLOGUE AFUA_4G14580)-RELATED"/>
    <property type="match status" value="1"/>
</dbReference>
<gene>
    <name evidence="5" type="ORF">BCR34DRAFT_250929</name>
</gene>
<accession>A0A1Y1Y3M9</accession>
<dbReference type="Pfam" id="PF00891">
    <property type="entry name" value="Methyltransf_2"/>
    <property type="match status" value="1"/>
</dbReference>
<dbReference type="InterPro" id="IPR016461">
    <property type="entry name" value="COMT-like"/>
</dbReference>
<dbReference type="PANTHER" id="PTHR43712:SF17">
    <property type="entry name" value="O-METHYLTRANSFERASE"/>
    <property type="match status" value="1"/>
</dbReference>
<dbReference type="PROSITE" id="PS51683">
    <property type="entry name" value="SAM_OMT_II"/>
    <property type="match status" value="1"/>
</dbReference>
<feature type="domain" description="O-methyltransferase C-terminal" evidence="4">
    <location>
        <begin position="279"/>
        <end position="419"/>
    </location>
</feature>
<reference evidence="5 6" key="1">
    <citation type="submission" date="2016-07" db="EMBL/GenBank/DDBJ databases">
        <title>Pervasive Adenine N6-methylation of Active Genes in Fungi.</title>
        <authorList>
            <consortium name="DOE Joint Genome Institute"/>
            <person name="Mondo S.J."/>
            <person name="Dannebaum R.O."/>
            <person name="Kuo R.C."/>
            <person name="Labutti K."/>
            <person name="Haridas S."/>
            <person name="Kuo A."/>
            <person name="Salamov A."/>
            <person name="Ahrendt S.R."/>
            <person name="Lipzen A."/>
            <person name="Sullivan W."/>
            <person name="Andreopoulos W.B."/>
            <person name="Clum A."/>
            <person name="Lindquist E."/>
            <person name="Daum C."/>
            <person name="Ramamoorthy G.K."/>
            <person name="Gryganskyi A."/>
            <person name="Culley D."/>
            <person name="Magnuson J.K."/>
            <person name="James T.Y."/>
            <person name="O'Malley M.A."/>
            <person name="Stajich J.E."/>
            <person name="Spatafora J.W."/>
            <person name="Visel A."/>
            <person name="Grigoriev I.V."/>
        </authorList>
    </citation>
    <scope>NUCLEOTIDE SEQUENCE [LARGE SCALE GENOMIC DNA]</scope>
    <source>
        <strain evidence="5 6">CBS 115471</strain>
    </source>
</reference>
<keyword evidence="6" id="KW-1185">Reference proteome</keyword>